<evidence type="ECO:0000313" key="2">
    <source>
        <dbReference type="Proteomes" id="UP000709295"/>
    </source>
</evidence>
<gene>
    <name evidence="1" type="ORF">JG688_00018405</name>
</gene>
<evidence type="ECO:0000313" key="1">
    <source>
        <dbReference type="EMBL" id="KAG6941927.1"/>
    </source>
</evidence>
<dbReference type="AlphaFoldDB" id="A0A8J5LUR1"/>
<keyword evidence="2" id="KW-1185">Reference proteome</keyword>
<protein>
    <recommendedName>
        <fullName evidence="3">Ubiquitin-like protease family profile domain-containing protein</fullName>
    </recommendedName>
</protein>
<organism evidence="1 2">
    <name type="scientific">Phytophthora aleatoria</name>
    <dbReference type="NCBI Taxonomy" id="2496075"/>
    <lineage>
        <taxon>Eukaryota</taxon>
        <taxon>Sar</taxon>
        <taxon>Stramenopiles</taxon>
        <taxon>Oomycota</taxon>
        <taxon>Peronosporomycetes</taxon>
        <taxon>Peronosporales</taxon>
        <taxon>Peronosporaceae</taxon>
        <taxon>Phytophthora</taxon>
    </lineage>
</organism>
<comment type="caution">
    <text evidence="1">The sequence shown here is derived from an EMBL/GenBank/DDBJ whole genome shotgun (WGS) entry which is preliminary data.</text>
</comment>
<reference evidence="1" key="1">
    <citation type="submission" date="2021-01" db="EMBL/GenBank/DDBJ databases">
        <title>Phytophthora aleatoria, a newly-described species from Pinus radiata is distinct from Phytophthora cactorum isolates based on comparative genomics.</title>
        <authorList>
            <person name="Mcdougal R."/>
            <person name="Panda P."/>
            <person name="Williams N."/>
            <person name="Studholme D.J."/>
        </authorList>
    </citation>
    <scope>NUCLEOTIDE SEQUENCE</scope>
    <source>
        <strain evidence="1">NZFS 4037</strain>
    </source>
</reference>
<dbReference type="EMBL" id="JAENGY010003357">
    <property type="protein sequence ID" value="KAG6941927.1"/>
    <property type="molecule type" value="Genomic_DNA"/>
</dbReference>
<dbReference type="Proteomes" id="UP000709295">
    <property type="component" value="Unassembled WGS sequence"/>
</dbReference>
<sequence length="59" mass="6561">MWAVGWPSTPRKSLADITSILHPVNLDSSHWGIIIHLQTTAKALRVHIYINHTHPVAAS</sequence>
<name>A0A8J5LUR1_9STRA</name>
<evidence type="ECO:0008006" key="3">
    <source>
        <dbReference type="Google" id="ProtNLM"/>
    </source>
</evidence>
<accession>A0A8J5LUR1</accession>
<proteinExistence type="predicted"/>